<dbReference type="EMBL" id="JAMWMR010000001">
    <property type="protein sequence ID" value="MCN9239598.1"/>
    <property type="molecule type" value="Genomic_DNA"/>
</dbReference>
<protein>
    <submittedName>
        <fullName evidence="1">DUF4192 domain-containing protein</fullName>
    </submittedName>
</protein>
<dbReference type="SUPFAM" id="SSF48452">
    <property type="entry name" value="TPR-like"/>
    <property type="match status" value="1"/>
</dbReference>
<organism evidence="1 2">
    <name type="scientific">Streptomyces macrolidinus</name>
    <dbReference type="NCBI Taxonomy" id="2952607"/>
    <lineage>
        <taxon>Bacteria</taxon>
        <taxon>Bacillati</taxon>
        <taxon>Actinomycetota</taxon>
        <taxon>Actinomycetes</taxon>
        <taxon>Kitasatosporales</taxon>
        <taxon>Streptomycetaceae</taxon>
        <taxon>Streptomyces</taxon>
    </lineage>
</organism>
<gene>
    <name evidence="1" type="ORF">NGF19_02180</name>
</gene>
<evidence type="ECO:0000313" key="2">
    <source>
        <dbReference type="Proteomes" id="UP001523219"/>
    </source>
</evidence>
<sequence length="124" mass="13557">MVSSEIILGLQDPQTRDAALSTGEGDDLPYERQLWGNLARRCVPPHTDKAPPLLTLLGWAAWRQGDTTTASHAFTDALDIYPGYTLAGLLLGEIRTECDPASILEVFRDEAARFTASRADLDTL</sequence>
<accession>A0ABT0Z756</accession>
<dbReference type="RefSeq" id="WP_252421709.1">
    <property type="nucleotide sequence ID" value="NZ_JAMWMR010000001.1"/>
</dbReference>
<dbReference type="InterPro" id="IPR011990">
    <property type="entry name" value="TPR-like_helical_dom_sf"/>
</dbReference>
<comment type="caution">
    <text evidence="1">The sequence shown here is derived from an EMBL/GenBank/DDBJ whole genome shotgun (WGS) entry which is preliminary data.</text>
</comment>
<proteinExistence type="predicted"/>
<dbReference type="InterPro" id="IPR025447">
    <property type="entry name" value="DUF4192"/>
</dbReference>
<evidence type="ECO:0000313" key="1">
    <source>
        <dbReference type="EMBL" id="MCN9239598.1"/>
    </source>
</evidence>
<name>A0ABT0Z756_9ACTN</name>
<dbReference type="Pfam" id="PF13830">
    <property type="entry name" value="DUF4192"/>
    <property type="match status" value="1"/>
</dbReference>
<reference evidence="1 2" key="1">
    <citation type="submission" date="2022-05" db="EMBL/GenBank/DDBJ databases">
        <title>Streptomyces sp. nov. RY43-2 isolated from soil of a peat swamp forest.</title>
        <authorList>
            <person name="Kanchanasin P."/>
            <person name="Tanasupawat S."/>
            <person name="Phongsopitanun W."/>
        </authorList>
    </citation>
    <scope>NUCLEOTIDE SEQUENCE [LARGE SCALE GENOMIC DNA]</scope>
    <source>
        <strain evidence="1 2">RY43-2</strain>
    </source>
</reference>
<keyword evidence="2" id="KW-1185">Reference proteome</keyword>
<dbReference type="Proteomes" id="UP001523219">
    <property type="component" value="Unassembled WGS sequence"/>
</dbReference>